<dbReference type="Proteomes" id="UP000427769">
    <property type="component" value="Chromosome"/>
</dbReference>
<feature type="domain" description="N-acetyltransferase" evidence="1">
    <location>
        <begin position="131"/>
        <end position="176"/>
    </location>
</feature>
<evidence type="ECO:0000313" key="2">
    <source>
        <dbReference type="EMBL" id="BBO77645.1"/>
    </source>
</evidence>
<sequence length="205" mass="24097">MTVYRLINKLDYDEAVEFLGEAKTPIAGLRGRRAHKAFCRYALSSKDAIFIVATNKNRIVGFSITIINWKIFWKTFFLKNIPLFFEMIFVKLIQKIKIDKNRNNLKPNQEIDRFLTQKKLDRSWKDSSPLIAKVLYVAVKDSYRKQGIGKALYDYRNQILKKKGIKRLDSKINYRNIAPIKLAYNEGRMIIREDSGMLFTSLDFE</sequence>
<accession>A0A5K7ZA98</accession>
<dbReference type="Gene3D" id="3.40.630.30">
    <property type="match status" value="1"/>
</dbReference>
<organism evidence="2 3">
    <name type="scientific">Desulfosarcina widdelii</name>
    <dbReference type="NCBI Taxonomy" id="947919"/>
    <lineage>
        <taxon>Bacteria</taxon>
        <taxon>Pseudomonadati</taxon>
        <taxon>Thermodesulfobacteriota</taxon>
        <taxon>Desulfobacteria</taxon>
        <taxon>Desulfobacterales</taxon>
        <taxon>Desulfosarcinaceae</taxon>
        <taxon>Desulfosarcina</taxon>
    </lineage>
</organism>
<evidence type="ECO:0000259" key="1">
    <source>
        <dbReference type="Pfam" id="PF00583"/>
    </source>
</evidence>
<protein>
    <recommendedName>
        <fullName evidence="1">N-acetyltransferase domain-containing protein</fullName>
    </recommendedName>
</protein>
<name>A0A5K7ZA98_9BACT</name>
<proteinExistence type="predicted"/>
<dbReference type="Pfam" id="PF00583">
    <property type="entry name" value="Acetyltransf_1"/>
    <property type="match status" value="1"/>
</dbReference>
<dbReference type="InterPro" id="IPR016181">
    <property type="entry name" value="Acyl_CoA_acyltransferase"/>
</dbReference>
<dbReference type="EMBL" id="AP021875">
    <property type="protein sequence ID" value="BBO77645.1"/>
    <property type="molecule type" value="Genomic_DNA"/>
</dbReference>
<reference evidence="2 3" key="1">
    <citation type="submission" date="2019-11" db="EMBL/GenBank/DDBJ databases">
        <title>Comparative genomics of hydrocarbon-degrading Desulfosarcina strains.</title>
        <authorList>
            <person name="Watanabe M."/>
            <person name="Kojima H."/>
            <person name="Fukui M."/>
        </authorList>
    </citation>
    <scope>NUCLEOTIDE SEQUENCE [LARGE SCALE GENOMIC DNA]</scope>
    <source>
        <strain evidence="2 3">PP31</strain>
    </source>
</reference>
<gene>
    <name evidence="2" type="ORF">DSCW_50620</name>
</gene>
<dbReference type="SUPFAM" id="SSF55729">
    <property type="entry name" value="Acyl-CoA N-acyltransferases (Nat)"/>
    <property type="match status" value="1"/>
</dbReference>
<evidence type="ECO:0000313" key="3">
    <source>
        <dbReference type="Proteomes" id="UP000427769"/>
    </source>
</evidence>
<dbReference type="OrthoDB" id="948250at2"/>
<dbReference type="KEGG" id="dwd:DSCW_50620"/>
<keyword evidence="3" id="KW-1185">Reference proteome</keyword>
<dbReference type="GO" id="GO:0016747">
    <property type="term" value="F:acyltransferase activity, transferring groups other than amino-acyl groups"/>
    <property type="evidence" value="ECO:0007669"/>
    <property type="project" value="InterPro"/>
</dbReference>
<dbReference type="CDD" id="cd04301">
    <property type="entry name" value="NAT_SF"/>
    <property type="match status" value="1"/>
</dbReference>
<dbReference type="RefSeq" id="WP_155306372.1">
    <property type="nucleotide sequence ID" value="NZ_AP021875.1"/>
</dbReference>
<dbReference type="AlphaFoldDB" id="A0A5K7ZA98"/>
<dbReference type="InterPro" id="IPR000182">
    <property type="entry name" value="GNAT_dom"/>
</dbReference>